<keyword evidence="4" id="KW-0560">Oxidoreductase</keyword>
<proteinExistence type="inferred from homology"/>
<evidence type="ECO:0000313" key="6">
    <source>
        <dbReference type="Proteomes" id="UP000054321"/>
    </source>
</evidence>
<keyword evidence="6" id="KW-1185">Reference proteome</keyword>
<dbReference type="Proteomes" id="UP000054321">
    <property type="component" value="Unassembled WGS sequence"/>
</dbReference>
<dbReference type="SUPFAM" id="SSF51905">
    <property type="entry name" value="FAD/NAD(P)-binding domain"/>
    <property type="match status" value="2"/>
</dbReference>
<dbReference type="STRING" id="913774.A0A0C3G8U8"/>
<dbReference type="InterPro" id="IPR020946">
    <property type="entry name" value="Flavin_mOase-like"/>
</dbReference>
<dbReference type="OrthoDB" id="74360at2759"/>
<evidence type="ECO:0000313" key="5">
    <source>
        <dbReference type="EMBL" id="KIM92605.1"/>
    </source>
</evidence>
<dbReference type="GO" id="GO:0004499">
    <property type="term" value="F:N,N-dimethylaniline monooxygenase activity"/>
    <property type="evidence" value="ECO:0007669"/>
    <property type="project" value="InterPro"/>
</dbReference>
<sequence>MAPQLSTPVGNRDYSSATVLIIGSGISGMCTAIDLIRRHDCHNFIIVEKGSHVGGTWADNRYPGCRCDVWSHLYSYSFEPSDWTREFADQEEIYSYLLKVAEKWGLFKYIRFNTTVLEARWNAKYEKWETQVKVEGVKDAESGEGYTISSQFLVSAVGQLNAPKYPEIPGLGSFKGKLIHSARWDWNYKLEGKRIAVIGNGATAAQIIPEVAKVAKSVTVFQRTPNWVVPRDDAPIPGWRRHAYRNIPLVRKRYRAELMDIRETNLFNAIVTNDVTNKEGLRALSADLMKTQLLNKPDMIPKLTPSYPPGCKRVIISDDLFLAYDKPYVILETDKIERITEKGIKTENSEHVVDMIICATGFRTVEFMYPIRVYGLGGRSIEDIWRKGARAYLGVTVESLPNFGILYGPNTNLGHNSIILMIEAQSRYITELISKVGEARNEKQTLVITPSPEATFKFNSELQQVLSTSTFAHPDCSSWYKTRDGLITNNWGGTVIQYQKLLSKITWLDYAITGSYASELQRSSSSHIGRVREETMLGRISLAFVLLQMS</sequence>
<dbReference type="InterPro" id="IPR036188">
    <property type="entry name" value="FAD/NAD-bd_sf"/>
</dbReference>
<evidence type="ECO:0000256" key="2">
    <source>
        <dbReference type="ARBA" id="ARBA00022630"/>
    </source>
</evidence>
<dbReference type="Gene3D" id="3.50.50.60">
    <property type="entry name" value="FAD/NAD(P)-binding domain"/>
    <property type="match status" value="2"/>
</dbReference>
<dbReference type="EMBL" id="KN832915">
    <property type="protein sequence ID" value="KIM92605.1"/>
    <property type="molecule type" value="Genomic_DNA"/>
</dbReference>
<dbReference type="HOGENOM" id="CLU_006937_7_1_1"/>
<accession>A0A0C3G8U8</accession>
<dbReference type="PANTHER" id="PTHR42877:SF4">
    <property type="entry name" value="FAD_NAD(P)-BINDING DOMAIN-CONTAINING PROTEIN-RELATED"/>
    <property type="match status" value="1"/>
</dbReference>
<dbReference type="GO" id="GO:0050661">
    <property type="term" value="F:NADP binding"/>
    <property type="evidence" value="ECO:0007669"/>
    <property type="project" value="InterPro"/>
</dbReference>
<keyword evidence="2" id="KW-0285">Flavoprotein</keyword>
<dbReference type="AlphaFoldDB" id="A0A0C3G8U8"/>
<name>A0A0C3G8U8_OIDMZ</name>
<evidence type="ECO:0008006" key="7">
    <source>
        <dbReference type="Google" id="ProtNLM"/>
    </source>
</evidence>
<dbReference type="PANTHER" id="PTHR42877">
    <property type="entry name" value="L-ORNITHINE N(5)-MONOOXYGENASE-RELATED"/>
    <property type="match status" value="1"/>
</dbReference>
<evidence type="ECO:0000256" key="1">
    <source>
        <dbReference type="ARBA" id="ARBA00010139"/>
    </source>
</evidence>
<comment type="similarity">
    <text evidence="1">Belongs to the FAD-binding monooxygenase family.</text>
</comment>
<dbReference type="Pfam" id="PF00743">
    <property type="entry name" value="FMO-like"/>
    <property type="match status" value="1"/>
</dbReference>
<organism evidence="5 6">
    <name type="scientific">Oidiodendron maius (strain Zn)</name>
    <dbReference type="NCBI Taxonomy" id="913774"/>
    <lineage>
        <taxon>Eukaryota</taxon>
        <taxon>Fungi</taxon>
        <taxon>Dikarya</taxon>
        <taxon>Ascomycota</taxon>
        <taxon>Pezizomycotina</taxon>
        <taxon>Leotiomycetes</taxon>
        <taxon>Leotiomycetes incertae sedis</taxon>
        <taxon>Myxotrichaceae</taxon>
        <taxon>Oidiodendron</taxon>
    </lineage>
</organism>
<reference evidence="5 6" key="1">
    <citation type="submission" date="2014-04" db="EMBL/GenBank/DDBJ databases">
        <authorList>
            <consortium name="DOE Joint Genome Institute"/>
            <person name="Kuo A."/>
            <person name="Martino E."/>
            <person name="Perotto S."/>
            <person name="Kohler A."/>
            <person name="Nagy L.G."/>
            <person name="Floudas D."/>
            <person name="Copeland A."/>
            <person name="Barry K.W."/>
            <person name="Cichocki N."/>
            <person name="Veneault-Fourrey C."/>
            <person name="LaButti K."/>
            <person name="Lindquist E.A."/>
            <person name="Lipzen A."/>
            <person name="Lundell T."/>
            <person name="Morin E."/>
            <person name="Murat C."/>
            <person name="Sun H."/>
            <person name="Tunlid A."/>
            <person name="Henrissat B."/>
            <person name="Grigoriev I.V."/>
            <person name="Hibbett D.S."/>
            <person name="Martin F."/>
            <person name="Nordberg H.P."/>
            <person name="Cantor M.N."/>
            <person name="Hua S.X."/>
        </authorList>
    </citation>
    <scope>NUCLEOTIDE SEQUENCE [LARGE SCALE GENOMIC DNA]</scope>
    <source>
        <strain evidence="5 6">Zn</strain>
    </source>
</reference>
<reference evidence="6" key="2">
    <citation type="submission" date="2015-01" db="EMBL/GenBank/DDBJ databases">
        <title>Evolutionary Origins and Diversification of the Mycorrhizal Mutualists.</title>
        <authorList>
            <consortium name="DOE Joint Genome Institute"/>
            <consortium name="Mycorrhizal Genomics Consortium"/>
            <person name="Kohler A."/>
            <person name="Kuo A."/>
            <person name="Nagy L.G."/>
            <person name="Floudas D."/>
            <person name="Copeland A."/>
            <person name="Barry K.W."/>
            <person name="Cichocki N."/>
            <person name="Veneault-Fourrey C."/>
            <person name="LaButti K."/>
            <person name="Lindquist E.A."/>
            <person name="Lipzen A."/>
            <person name="Lundell T."/>
            <person name="Morin E."/>
            <person name="Murat C."/>
            <person name="Riley R."/>
            <person name="Ohm R."/>
            <person name="Sun H."/>
            <person name="Tunlid A."/>
            <person name="Henrissat B."/>
            <person name="Grigoriev I.V."/>
            <person name="Hibbett D.S."/>
            <person name="Martin F."/>
        </authorList>
    </citation>
    <scope>NUCLEOTIDE SEQUENCE [LARGE SCALE GENOMIC DNA]</scope>
    <source>
        <strain evidence="6">Zn</strain>
    </source>
</reference>
<gene>
    <name evidence="5" type="ORF">OIDMADRAFT_46634</name>
</gene>
<evidence type="ECO:0000256" key="3">
    <source>
        <dbReference type="ARBA" id="ARBA00022827"/>
    </source>
</evidence>
<dbReference type="InParanoid" id="A0A0C3G8U8"/>
<protein>
    <recommendedName>
        <fullName evidence="7">FAD/NAD(P)-binding domain-containing protein</fullName>
    </recommendedName>
</protein>
<keyword evidence="3" id="KW-0274">FAD</keyword>
<dbReference type="GO" id="GO:0050660">
    <property type="term" value="F:flavin adenine dinucleotide binding"/>
    <property type="evidence" value="ECO:0007669"/>
    <property type="project" value="InterPro"/>
</dbReference>
<evidence type="ECO:0000256" key="4">
    <source>
        <dbReference type="ARBA" id="ARBA00023002"/>
    </source>
</evidence>
<dbReference type="InterPro" id="IPR051209">
    <property type="entry name" value="FAD-bind_Monooxygenase_sf"/>
</dbReference>